<dbReference type="Proteomes" id="UP000198756">
    <property type="component" value="Unassembled WGS sequence"/>
</dbReference>
<dbReference type="RefSeq" id="WP_092728236.1">
    <property type="nucleotide sequence ID" value="NZ_FMXE01000003.1"/>
</dbReference>
<gene>
    <name evidence="1" type="ORF">SAMN03080617_00350</name>
</gene>
<evidence type="ECO:0000313" key="2">
    <source>
        <dbReference type="Proteomes" id="UP000198756"/>
    </source>
</evidence>
<dbReference type="EMBL" id="FMXE01000003">
    <property type="protein sequence ID" value="SDA42186.1"/>
    <property type="molecule type" value="Genomic_DNA"/>
</dbReference>
<sequence length="72" mass="7837">MQKPGATYLEFTSIIGSSIECKINGIKNESKVVTIPIKNGNVSSDSNKDIQIAKAFEHLRKLCGAPEPLSFE</sequence>
<evidence type="ECO:0000313" key="1">
    <source>
        <dbReference type="EMBL" id="SDA42186.1"/>
    </source>
</evidence>
<name>A0A1G5V9W3_9BACT</name>
<proteinExistence type="predicted"/>
<dbReference type="STRING" id="279824.SAMN03080617_00350"/>
<reference evidence="2" key="1">
    <citation type="submission" date="2016-10" db="EMBL/GenBank/DDBJ databases">
        <authorList>
            <person name="Varghese N."/>
            <person name="Submissions S."/>
        </authorList>
    </citation>
    <scope>NUCLEOTIDE SEQUENCE [LARGE SCALE GENOMIC DNA]</scope>
    <source>
        <strain evidence="2">DSM 22703</strain>
    </source>
</reference>
<protein>
    <submittedName>
        <fullName evidence="1">Uncharacterized protein</fullName>
    </submittedName>
</protein>
<keyword evidence="2" id="KW-1185">Reference proteome</keyword>
<accession>A0A1G5V9W3</accession>
<dbReference type="OrthoDB" id="1495464at2"/>
<organism evidence="1 2">
    <name type="scientific">Algoriphagus alkaliphilus</name>
    <dbReference type="NCBI Taxonomy" id="279824"/>
    <lineage>
        <taxon>Bacteria</taxon>
        <taxon>Pseudomonadati</taxon>
        <taxon>Bacteroidota</taxon>
        <taxon>Cytophagia</taxon>
        <taxon>Cytophagales</taxon>
        <taxon>Cyclobacteriaceae</taxon>
        <taxon>Algoriphagus</taxon>
    </lineage>
</organism>
<dbReference type="AlphaFoldDB" id="A0A1G5V9W3"/>